<comment type="caution">
    <text evidence="1">The sequence shown here is derived from an EMBL/GenBank/DDBJ whole genome shotgun (WGS) entry which is preliminary data.</text>
</comment>
<evidence type="ECO:0000313" key="1">
    <source>
        <dbReference type="EMBL" id="GEK19633.1"/>
    </source>
</evidence>
<gene>
    <name evidence="1" type="ORF">CXY01_01530</name>
</gene>
<dbReference type="EMBL" id="BJUB01000001">
    <property type="protein sequence ID" value="GEK19633.1"/>
    <property type="molecule type" value="Genomic_DNA"/>
</dbReference>
<sequence>MRLHRLRPDSKRTLQGADVGTLTIRRKCRRRHMCPSGHMHASAVETLDTYSHLWPDSDSRTREAVDAAMTRNVLRTNRGLAT</sequence>
<organism evidence="1 2">
    <name type="scientific">Cellulomonas xylanilytica</name>
    <dbReference type="NCBI Taxonomy" id="233583"/>
    <lineage>
        <taxon>Bacteria</taxon>
        <taxon>Bacillati</taxon>
        <taxon>Actinomycetota</taxon>
        <taxon>Actinomycetes</taxon>
        <taxon>Micrococcales</taxon>
        <taxon>Cellulomonadaceae</taxon>
        <taxon>Cellulomonas</taxon>
    </lineage>
</organism>
<dbReference type="Proteomes" id="UP000321118">
    <property type="component" value="Unassembled WGS sequence"/>
</dbReference>
<evidence type="ECO:0000313" key="2">
    <source>
        <dbReference type="Proteomes" id="UP000321118"/>
    </source>
</evidence>
<keyword evidence="2" id="KW-1185">Reference proteome</keyword>
<accession>A0A510UY83</accession>
<protein>
    <submittedName>
        <fullName evidence="1">Uncharacterized protein</fullName>
    </submittedName>
</protein>
<name>A0A510UY83_9CELL</name>
<proteinExistence type="predicted"/>
<dbReference type="AlphaFoldDB" id="A0A510UY83"/>
<reference evidence="1 2" key="1">
    <citation type="submission" date="2019-07" db="EMBL/GenBank/DDBJ databases">
        <title>Whole genome shotgun sequence of Cellulomonas xylanilytica NBRC 101102.</title>
        <authorList>
            <person name="Hosoyama A."/>
            <person name="Uohara A."/>
            <person name="Ohji S."/>
            <person name="Ichikawa N."/>
        </authorList>
    </citation>
    <scope>NUCLEOTIDE SEQUENCE [LARGE SCALE GENOMIC DNA]</scope>
    <source>
        <strain evidence="1 2">NBRC 101102</strain>
    </source>
</reference>